<reference evidence="2" key="1">
    <citation type="submission" date="2022-07" db="EMBL/GenBank/DDBJ databases">
        <title>Genome analysis of Parmales, a sister group of diatoms, reveals the evolutionary specialization of diatoms from phago-mixotrophs to photoautotrophs.</title>
        <authorList>
            <person name="Ban H."/>
            <person name="Sato S."/>
            <person name="Yoshikawa S."/>
            <person name="Kazumasa Y."/>
            <person name="Nakamura Y."/>
            <person name="Ichinomiya M."/>
            <person name="Saitoh K."/>
            <person name="Sato N."/>
            <person name="Blanc-Mathieu R."/>
            <person name="Endo H."/>
            <person name="Kuwata A."/>
            <person name="Ogata H."/>
        </authorList>
    </citation>
    <scope>NUCLEOTIDE SEQUENCE</scope>
</reference>
<dbReference type="Proteomes" id="UP001165082">
    <property type="component" value="Unassembled WGS sequence"/>
</dbReference>
<feature type="region of interest" description="Disordered" evidence="1">
    <location>
        <begin position="123"/>
        <end position="143"/>
    </location>
</feature>
<feature type="region of interest" description="Disordered" evidence="1">
    <location>
        <begin position="61"/>
        <end position="82"/>
    </location>
</feature>
<protein>
    <submittedName>
        <fullName evidence="2">Uncharacterized protein</fullName>
    </submittedName>
</protein>
<gene>
    <name evidence="2" type="ORF">TrRE_jg4726</name>
</gene>
<organism evidence="2 3">
    <name type="scientific">Triparma retinervis</name>
    <dbReference type="NCBI Taxonomy" id="2557542"/>
    <lineage>
        <taxon>Eukaryota</taxon>
        <taxon>Sar</taxon>
        <taxon>Stramenopiles</taxon>
        <taxon>Ochrophyta</taxon>
        <taxon>Bolidophyceae</taxon>
        <taxon>Parmales</taxon>
        <taxon>Triparmaceae</taxon>
        <taxon>Triparma</taxon>
    </lineage>
</organism>
<comment type="caution">
    <text evidence="2">The sequence shown here is derived from an EMBL/GenBank/DDBJ whole genome shotgun (WGS) entry which is preliminary data.</text>
</comment>
<evidence type="ECO:0000313" key="2">
    <source>
        <dbReference type="EMBL" id="GMH53006.1"/>
    </source>
</evidence>
<keyword evidence="3" id="KW-1185">Reference proteome</keyword>
<evidence type="ECO:0000256" key="1">
    <source>
        <dbReference type="SAM" id="MobiDB-lite"/>
    </source>
</evidence>
<sequence length="168" mass="17813">MPLLKEHVLQDPTASIRPLAKSFLVKCKEGQTIYQNTVQEAIEKYAVKRGGCNKGEKRRWHWTGGNGNVGTGRKRGDMTGTTTGTFAEAAATVGGAEPVGRAGADMPVDQSAAAEPMQLDEGIIQGQGEGGGTREVEMSELGDDDVVIKNVTGGDNRAIIDEQTPKTE</sequence>
<feature type="non-terminal residue" evidence="2">
    <location>
        <position position="168"/>
    </location>
</feature>
<dbReference type="AlphaFoldDB" id="A0A9W6ZJ26"/>
<evidence type="ECO:0000313" key="3">
    <source>
        <dbReference type="Proteomes" id="UP001165082"/>
    </source>
</evidence>
<dbReference type="EMBL" id="BRXZ01003344">
    <property type="protein sequence ID" value="GMH53006.1"/>
    <property type="molecule type" value="Genomic_DNA"/>
</dbReference>
<name>A0A9W6ZJ26_9STRA</name>
<proteinExistence type="predicted"/>
<accession>A0A9W6ZJ26</accession>